<feature type="transmembrane region" description="Helical" evidence="8">
    <location>
        <begin position="429"/>
        <end position="449"/>
    </location>
</feature>
<evidence type="ECO:0000256" key="3">
    <source>
        <dbReference type="ARBA" id="ARBA00022801"/>
    </source>
</evidence>
<dbReference type="InterPro" id="IPR015500">
    <property type="entry name" value="Peptidase_S8_subtilisin-rel"/>
</dbReference>
<dbReference type="RefSeq" id="WP_259861174.1">
    <property type="nucleotide sequence ID" value="NZ_BAAAST010000047.1"/>
</dbReference>
<feature type="region of interest" description="Disordered" evidence="7">
    <location>
        <begin position="381"/>
        <end position="406"/>
    </location>
</feature>
<dbReference type="PROSITE" id="PS51892">
    <property type="entry name" value="SUBTILASE"/>
    <property type="match status" value="1"/>
</dbReference>
<gene>
    <name evidence="11" type="ORF">Dfulv_03555</name>
</gene>
<feature type="chain" id="PRO_5045897138" evidence="9">
    <location>
        <begin position="41"/>
        <end position="461"/>
    </location>
</feature>
<dbReference type="EMBL" id="CP073720">
    <property type="protein sequence ID" value="UWP83388.1"/>
    <property type="molecule type" value="Genomic_DNA"/>
</dbReference>
<evidence type="ECO:0000256" key="4">
    <source>
        <dbReference type="ARBA" id="ARBA00022825"/>
    </source>
</evidence>
<feature type="active site" description="Charge relay system" evidence="5">
    <location>
        <position position="307"/>
    </location>
</feature>
<dbReference type="InterPro" id="IPR036852">
    <property type="entry name" value="Peptidase_S8/S53_dom_sf"/>
</dbReference>
<dbReference type="InterPro" id="IPR023827">
    <property type="entry name" value="Peptidase_S8_Asp-AS"/>
</dbReference>
<evidence type="ECO:0000256" key="5">
    <source>
        <dbReference type="PROSITE-ProRule" id="PRU01240"/>
    </source>
</evidence>
<dbReference type="InterPro" id="IPR023828">
    <property type="entry name" value="Peptidase_S8_Ser-AS"/>
</dbReference>
<evidence type="ECO:0000313" key="11">
    <source>
        <dbReference type="EMBL" id="UWP83388.1"/>
    </source>
</evidence>
<dbReference type="Gene3D" id="3.40.50.200">
    <property type="entry name" value="Peptidase S8/S53 domain"/>
    <property type="match status" value="1"/>
</dbReference>
<accession>A0ABY5W062</accession>
<reference evidence="11" key="1">
    <citation type="submission" date="2021-04" db="EMBL/GenBank/DDBJ databases">
        <authorList>
            <person name="Hartkoorn R.C."/>
            <person name="Beaudoing E."/>
            <person name="Hot D."/>
        </authorList>
    </citation>
    <scope>NUCLEOTIDE SEQUENCE</scope>
    <source>
        <strain evidence="11">NRRL B-16292</strain>
    </source>
</reference>
<dbReference type="PANTHER" id="PTHR43806">
    <property type="entry name" value="PEPTIDASE S8"/>
    <property type="match status" value="1"/>
</dbReference>
<proteinExistence type="inferred from homology"/>
<protein>
    <submittedName>
        <fullName evidence="11">S8 family serine peptidase</fullName>
    </submittedName>
</protein>
<dbReference type="PRINTS" id="PR00723">
    <property type="entry name" value="SUBTILISIN"/>
</dbReference>
<keyword evidence="12" id="KW-1185">Reference proteome</keyword>
<sequence>MGSIAPTSLTRAAARAFTLALSAALSCAAAVGGTAGVAHADEVRRQQWQLAALDVRDAWKLSTGKGVVVAVIDSGVDATHPDLVGQVLPGIDLVADAAGGTTDAQADPGPSVTSTKAGGTDPVGHGTTVAGLIAGSNKDSSGVVGIAPGAKILPVRVLDQQNKYDDPAIVAKGVRWAVDHGADVINLSLGGATRSEAIATALRYAAAKDVIVVACTGNIATDPSIKEVWYPAREPGVVAVAGLDAGVANDPASATPTPAGQTSGGTGGSDALWSGSLTGPETVLTAPAVNLTGAKPGGGYWQVQGTSFAAPLVAGAASLVRARYPRMSAANVINRLIETATDLGPEGRDDRFGFGEVNPVAALRAPVPEVAVNPLTAAPARSAPPVVRSASPSVPATPREGGAAPLPATSAALPGINQLADSRQVGSSVAIGLVAVFLIMICGAAGVLVHHRRRLRRQSVL</sequence>
<feature type="signal peptide" evidence="9">
    <location>
        <begin position="1"/>
        <end position="40"/>
    </location>
</feature>
<feature type="domain" description="Peptidase S8/S53" evidence="10">
    <location>
        <begin position="64"/>
        <end position="355"/>
    </location>
</feature>
<feature type="active site" description="Charge relay system" evidence="5">
    <location>
        <position position="125"/>
    </location>
</feature>
<keyword evidence="3 5" id="KW-0378">Hydrolase</keyword>
<dbReference type="PROSITE" id="PS00138">
    <property type="entry name" value="SUBTILASE_SER"/>
    <property type="match status" value="1"/>
</dbReference>
<feature type="compositionally biased region" description="Polar residues" evidence="7">
    <location>
        <begin position="252"/>
        <end position="261"/>
    </location>
</feature>
<evidence type="ECO:0000256" key="1">
    <source>
        <dbReference type="ARBA" id="ARBA00011073"/>
    </source>
</evidence>
<dbReference type="InterPro" id="IPR050131">
    <property type="entry name" value="Peptidase_S8_subtilisin-like"/>
</dbReference>
<keyword evidence="2 5" id="KW-0645">Protease</keyword>
<keyword evidence="8" id="KW-1133">Transmembrane helix</keyword>
<reference evidence="11" key="2">
    <citation type="submission" date="2022-09" db="EMBL/GenBank/DDBJ databases">
        <title>Biosynthetic gene clusters of Dactylosporangioum fulvum.</title>
        <authorList>
            <person name="Caradec T."/>
        </authorList>
    </citation>
    <scope>NUCLEOTIDE SEQUENCE</scope>
    <source>
        <strain evidence="11">NRRL B-16292</strain>
    </source>
</reference>
<evidence type="ECO:0000256" key="8">
    <source>
        <dbReference type="SAM" id="Phobius"/>
    </source>
</evidence>
<evidence type="ECO:0000256" key="2">
    <source>
        <dbReference type="ARBA" id="ARBA00022670"/>
    </source>
</evidence>
<feature type="active site" description="Charge relay system" evidence="5">
    <location>
        <position position="73"/>
    </location>
</feature>
<feature type="region of interest" description="Disordered" evidence="7">
    <location>
        <begin position="100"/>
        <end position="121"/>
    </location>
</feature>
<dbReference type="SUPFAM" id="SSF52743">
    <property type="entry name" value="Subtilisin-like"/>
    <property type="match status" value="1"/>
</dbReference>
<dbReference type="PROSITE" id="PS00136">
    <property type="entry name" value="SUBTILASE_ASP"/>
    <property type="match status" value="1"/>
</dbReference>
<dbReference type="InterPro" id="IPR022398">
    <property type="entry name" value="Peptidase_S8_His-AS"/>
</dbReference>
<keyword evidence="9" id="KW-0732">Signal</keyword>
<keyword evidence="8" id="KW-0812">Transmembrane</keyword>
<dbReference type="Proteomes" id="UP001059617">
    <property type="component" value="Chromosome"/>
</dbReference>
<evidence type="ECO:0000259" key="10">
    <source>
        <dbReference type="Pfam" id="PF00082"/>
    </source>
</evidence>
<keyword evidence="8" id="KW-0472">Membrane</keyword>
<evidence type="ECO:0000256" key="9">
    <source>
        <dbReference type="SAM" id="SignalP"/>
    </source>
</evidence>
<feature type="region of interest" description="Disordered" evidence="7">
    <location>
        <begin position="249"/>
        <end position="276"/>
    </location>
</feature>
<organism evidence="11 12">
    <name type="scientific">Dactylosporangium fulvum</name>
    <dbReference type="NCBI Taxonomy" id="53359"/>
    <lineage>
        <taxon>Bacteria</taxon>
        <taxon>Bacillati</taxon>
        <taxon>Actinomycetota</taxon>
        <taxon>Actinomycetes</taxon>
        <taxon>Micromonosporales</taxon>
        <taxon>Micromonosporaceae</taxon>
        <taxon>Dactylosporangium</taxon>
    </lineage>
</organism>
<name>A0ABY5W062_9ACTN</name>
<evidence type="ECO:0000256" key="7">
    <source>
        <dbReference type="SAM" id="MobiDB-lite"/>
    </source>
</evidence>
<evidence type="ECO:0000313" key="12">
    <source>
        <dbReference type="Proteomes" id="UP001059617"/>
    </source>
</evidence>
<dbReference type="InterPro" id="IPR000209">
    <property type="entry name" value="Peptidase_S8/S53_dom"/>
</dbReference>
<dbReference type="PANTHER" id="PTHR43806:SF11">
    <property type="entry name" value="CEREVISIN-RELATED"/>
    <property type="match status" value="1"/>
</dbReference>
<keyword evidence="4 5" id="KW-0720">Serine protease</keyword>
<evidence type="ECO:0000256" key="6">
    <source>
        <dbReference type="RuleBase" id="RU003355"/>
    </source>
</evidence>
<dbReference type="PROSITE" id="PS00137">
    <property type="entry name" value="SUBTILASE_HIS"/>
    <property type="match status" value="1"/>
</dbReference>
<comment type="similarity">
    <text evidence="1 5 6">Belongs to the peptidase S8 family.</text>
</comment>
<dbReference type="Pfam" id="PF00082">
    <property type="entry name" value="Peptidase_S8"/>
    <property type="match status" value="1"/>
</dbReference>